<dbReference type="EMBL" id="JABTCG010000001">
    <property type="protein sequence ID" value="MBD0849496.1"/>
    <property type="molecule type" value="Genomic_DNA"/>
</dbReference>
<dbReference type="InterPro" id="IPR045800">
    <property type="entry name" value="HMBD"/>
</dbReference>
<evidence type="ECO:0000259" key="2">
    <source>
        <dbReference type="Pfam" id="PF19335"/>
    </source>
</evidence>
<keyword evidence="4" id="KW-1185">Reference proteome</keyword>
<evidence type="ECO:0000313" key="3">
    <source>
        <dbReference type="EMBL" id="MBD0849496.1"/>
    </source>
</evidence>
<dbReference type="RefSeq" id="WP_188312619.1">
    <property type="nucleotide sequence ID" value="NZ_JABTCG010000001.1"/>
</dbReference>
<proteinExistence type="predicted"/>
<gene>
    <name evidence="3" type="ORF">HPE63_02355</name>
</gene>
<evidence type="ECO:0000313" key="4">
    <source>
        <dbReference type="Proteomes" id="UP000598350"/>
    </source>
</evidence>
<comment type="caution">
    <text evidence="3">The sequence shown here is derived from an EMBL/GenBank/DDBJ whole genome shotgun (WGS) entry which is preliminary data.</text>
</comment>
<organism evidence="3 4">
    <name type="scientific">Maribacter arenosus</name>
    <dbReference type="NCBI Taxonomy" id="1854708"/>
    <lineage>
        <taxon>Bacteria</taxon>
        <taxon>Pseudomonadati</taxon>
        <taxon>Bacteroidota</taxon>
        <taxon>Flavobacteriia</taxon>
        <taxon>Flavobacteriales</taxon>
        <taxon>Flavobacteriaceae</taxon>
        <taxon>Maribacter</taxon>
    </lineage>
</organism>
<feature type="domain" description="Heavy metal binding" evidence="2">
    <location>
        <begin position="44"/>
        <end position="71"/>
    </location>
</feature>
<dbReference type="PROSITE" id="PS51257">
    <property type="entry name" value="PROKAR_LIPOPROTEIN"/>
    <property type="match status" value="1"/>
</dbReference>
<keyword evidence="1" id="KW-0732">Signal</keyword>
<dbReference type="Proteomes" id="UP000598350">
    <property type="component" value="Unassembled WGS sequence"/>
</dbReference>
<feature type="signal peptide" evidence="1">
    <location>
        <begin position="1"/>
        <end position="21"/>
    </location>
</feature>
<evidence type="ECO:0000256" key="1">
    <source>
        <dbReference type="SAM" id="SignalP"/>
    </source>
</evidence>
<reference evidence="3 4" key="1">
    <citation type="submission" date="2020-05" db="EMBL/GenBank/DDBJ databases">
        <title>The draft genome sequence of Maribacter arenosus CAU 1321.</title>
        <authorList>
            <person name="Mu L."/>
        </authorList>
    </citation>
    <scope>NUCLEOTIDE SEQUENCE [LARGE SCALE GENOMIC DNA]</scope>
    <source>
        <strain evidence="3 4">CAU 1321</strain>
    </source>
</reference>
<dbReference type="Pfam" id="PF19335">
    <property type="entry name" value="HMBD"/>
    <property type="match status" value="1"/>
</dbReference>
<accession>A0ABR7V9C3</accession>
<feature type="chain" id="PRO_5046736280" description="Heavy metal binding domain-containing protein" evidence="1">
    <location>
        <begin position="22"/>
        <end position="133"/>
    </location>
</feature>
<sequence length="133" mass="14369">MKNKAVSLSLFLISFSFLFFVSCKDNKAGNKSESHTELHASASYQCPMDCEDGKTYKEAGTCPVCKMDLKAVGGLKMKSCAMHEGGECSCEGDKCKCENCKEHAKAKVCAMHEGGECSCEGNDCKCENCPVHS</sequence>
<name>A0ABR7V9C3_9FLAO</name>
<protein>
    <recommendedName>
        <fullName evidence="2">Heavy metal binding domain-containing protein</fullName>
    </recommendedName>
</protein>